<accession>A0AAW1N652</accession>
<keyword evidence="4" id="KW-1185">Reference proteome</keyword>
<comment type="caution">
    <text evidence="3">The sequence shown here is derived from an EMBL/GenBank/DDBJ whole genome shotgun (WGS) entry which is preliminary data.</text>
</comment>
<evidence type="ECO:0000313" key="3">
    <source>
        <dbReference type="EMBL" id="KAK9753344.1"/>
    </source>
</evidence>
<evidence type="ECO:0000313" key="2">
    <source>
        <dbReference type="EMBL" id="KAK9753343.1"/>
    </source>
</evidence>
<organism evidence="3 4">
    <name type="scientific">Popillia japonica</name>
    <name type="common">Japanese beetle</name>
    <dbReference type="NCBI Taxonomy" id="7064"/>
    <lineage>
        <taxon>Eukaryota</taxon>
        <taxon>Metazoa</taxon>
        <taxon>Ecdysozoa</taxon>
        <taxon>Arthropoda</taxon>
        <taxon>Hexapoda</taxon>
        <taxon>Insecta</taxon>
        <taxon>Pterygota</taxon>
        <taxon>Neoptera</taxon>
        <taxon>Endopterygota</taxon>
        <taxon>Coleoptera</taxon>
        <taxon>Polyphaga</taxon>
        <taxon>Scarabaeiformia</taxon>
        <taxon>Scarabaeidae</taxon>
        <taxon>Rutelinae</taxon>
        <taxon>Popillia</taxon>
    </lineage>
</organism>
<protein>
    <submittedName>
        <fullName evidence="3">Uncharacterized protein</fullName>
    </submittedName>
</protein>
<dbReference type="EMBL" id="JASPKY010000014">
    <property type="protein sequence ID" value="KAK9753343.1"/>
    <property type="molecule type" value="Genomic_DNA"/>
</dbReference>
<feature type="region of interest" description="Disordered" evidence="1">
    <location>
        <begin position="98"/>
        <end position="121"/>
    </location>
</feature>
<dbReference type="Proteomes" id="UP001458880">
    <property type="component" value="Unassembled WGS sequence"/>
</dbReference>
<reference evidence="3" key="1">
    <citation type="submission" date="2023-05" db="EMBL/GenBank/DDBJ databases">
        <authorList>
            <person name="Nardi F."/>
            <person name="Carapelli A."/>
            <person name="Cucini C."/>
        </authorList>
    </citation>
    <scope>NUCLEOTIDE SEQUENCE</scope>
    <source>
        <strain evidence="3">DMR45628</strain>
        <tissue evidence="3">Testes</tissue>
    </source>
</reference>
<evidence type="ECO:0000256" key="1">
    <source>
        <dbReference type="SAM" id="MobiDB-lite"/>
    </source>
</evidence>
<dbReference type="EMBL" id="JASPKY010000014">
    <property type="protein sequence ID" value="KAK9753344.1"/>
    <property type="molecule type" value="Genomic_DNA"/>
</dbReference>
<sequence length="121" mass="14312">MLFIQYYSADPKATRKGARTDRALRYNKDKKESQAQATTGINYRFPSSKTYYRNNNLLRQNMHYQVPVSECRLLSPAVFNLFIKQRFAIYIQQQETKATSEKKLNGMNGEQQNENEDEFKR</sequence>
<evidence type="ECO:0000313" key="4">
    <source>
        <dbReference type="Proteomes" id="UP001458880"/>
    </source>
</evidence>
<proteinExistence type="predicted"/>
<dbReference type="AlphaFoldDB" id="A0AAW1N652"/>
<reference evidence="3 4" key="2">
    <citation type="journal article" date="2024" name="BMC Genomics">
        <title>De novo assembly and annotation of Popillia japonica's genome with initial clues to its potential as an invasive pest.</title>
        <authorList>
            <person name="Cucini C."/>
            <person name="Boschi S."/>
            <person name="Funari R."/>
            <person name="Cardaioli E."/>
            <person name="Iannotti N."/>
            <person name="Marturano G."/>
            <person name="Paoli F."/>
            <person name="Bruttini M."/>
            <person name="Carapelli A."/>
            <person name="Frati F."/>
            <person name="Nardi F."/>
        </authorList>
    </citation>
    <scope>NUCLEOTIDE SEQUENCE [LARGE SCALE GENOMIC DNA]</scope>
    <source>
        <strain evidence="3">DMR45628</strain>
    </source>
</reference>
<gene>
    <name evidence="2" type="ORF">QE152_g3523</name>
    <name evidence="3" type="ORF">QE152_g3524</name>
</gene>
<name>A0AAW1N652_POPJA</name>